<evidence type="ECO:0000313" key="2">
    <source>
        <dbReference type="Proteomes" id="UP001153678"/>
    </source>
</evidence>
<evidence type="ECO:0000313" key="1">
    <source>
        <dbReference type="EMBL" id="CAI2197189.1"/>
    </source>
</evidence>
<proteinExistence type="predicted"/>
<dbReference type="AlphaFoldDB" id="A0A9W4T9M2"/>
<organism evidence="1 2">
    <name type="scientific">Funneliformis geosporum</name>
    <dbReference type="NCBI Taxonomy" id="1117311"/>
    <lineage>
        <taxon>Eukaryota</taxon>
        <taxon>Fungi</taxon>
        <taxon>Fungi incertae sedis</taxon>
        <taxon>Mucoromycota</taxon>
        <taxon>Glomeromycotina</taxon>
        <taxon>Glomeromycetes</taxon>
        <taxon>Glomerales</taxon>
        <taxon>Glomeraceae</taxon>
        <taxon>Funneliformis</taxon>
    </lineage>
</organism>
<protein>
    <submittedName>
        <fullName evidence="1">13163_t:CDS:1</fullName>
    </submittedName>
</protein>
<feature type="non-terminal residue" evidence="1">
    <location>
        <position position="1"/>
    </location>
</feature>
<name>A0A9W4T9M2_9GLOM</name>
<sequence>YNSIEKGIATLSGKLAGITLPIDHFGTYLDTQGKVINPELALQNFRYAGE</sequence>
<dbReference type="Proteomes" id="UP001153678">
    <property type="component" value="Unassembled WGS sequence"/>
</dbReference>
<dbReference type="EMBL" id="CAMKVN010015809">
    <property type="protein sequence ID" value="CAI2197189.1"/>
    <property type="molecule type" value="Genomic_DNA"/>
</dbReference>
<reference evidence="1" key="1">
    <citation type="submission" date="2022-08" db="EMBL/GenBank/DDBJ databases">
        <authorList>
            <person name="Kallberg Y."/>
            <person name="Tangrot J."/>
            <person name="Rosling A."/>
        </authorList>
    </citation>
    <scope>NUCLEOTIDE SEQUENCE</scope>
    <source>
        <strain evidence="1">Wild A</strain>
    </source>
</reference>
<gene>
    <name evidence="1" type="ORF">FWILDA_LOCUS17952</name>
</gene>
<feature type="non-terminal residue" evidence="1">
    <location>
        <position position="50"/>
    </location>
</feature>
<keyword evidence="2" id="KW-1185">Reference proteome</keyword>
<accession>A0A9W4T9M2</accession>
<dbReference type="OrthoDB" id="8057791at2759"/>
<comment type="caution">
    <text evidence="1">The sequence shown here is derived from an EMBL/GenBank/DDBJ whole genome shotgun (WGS) entry which is preliminary data.</text>
</comment>